<dbReference type="AlphaFoldDB" id="A0AAD3SAF5"/>
<dbReference type="Proteomes" id="UP001279734">
    <property type="component" value="Unassembled WGS sequence"/>
</dbReference>
<keyword evidence="1" id="KW-0732">Signal</keyword>
<gene>
    <name evidence="2" type="ORF">Nepgr_009345</name>
</gene>
<accession>A0AAD3SAF5</accession>
<feature type="signal peptide" evidence="1">
    <location>
        <begin position="1"/>
        <end position="19"/>
    </location>
</feature>
<name>A0AAD3SAF5_NEPGR</name>
<comment type="caution">
    <text evidence="2">The sequence shown here is derived from an EMBL/GenBank/DDBJ whole genome shotgun (WGS) entry which is preliminary data.</text>
</comment>
<evidence type="ECO:0000313" key="2">
    <source>
        <dbReference type="EMBL" id="GMH07505.1"/>
    </source>
</evidence>
<reference evidence="2" key="1">
    <citation type="submission" date="2023-05" db="EMBL/GenBank/DDBJ databases">
        <title>Nepenthes gracilis genome sequencing.</title>
        <authorList>
            <person name="Fukushima K."/>
        </authorList>
    </citation>
    <scope>NUCLEOTIDE SEQUENCE</scope>
    <source>
        <strain evidence="2">SING2019-196</strain>
    </source>
</reference>
<protein>
    <submittedName>
        <fullName evidence="2">Uncharacterized protein</fullName>
    </submittedName>
</protein>
<feature type="chain" id="PRO_5042039073" evidence="1">
    <location>
        <begin position="20"/>
        <end position="105"/>
    </location>
</feature>
<keyword evidence="3" id="KW-1185">Reference proteome</keyword>
<evidence type="ECO:0000256" key="1">
    <source>
        <dbReference type="SAM" id="SignalP"/>
    </source>
</evidence>
<organism evidence="2 3">
    <name type="scientific">Nepenthes gracilis</name>
    <name type="common">Slender pitcher plant</name>
    <dbReference type="NCBI Taxonomy" id="150966"/>
    <lineage>
        <taxon>Eukaryota</taxon>
        <taxon>Viridiplantae</taxon>
        <taxon>Streptophyta</taxon>
        <taxon>Embryophyta</taxon>
        <taxon>Tracheophyta</taxon>
        <taxon>Spermatophyta</taxon>
        <taxon>Magnoliopsida</taxon>
        <taxon>eudicotyledons</taxon>
        <taxon>Gunneridae</taxon>
        <taxon>Pentapetalae</taxon>
        <taxon>Caryophyllales</taxon>
        <taxon>Nepenthaceae</taxon>
        <taxon>Nepenthes</taxon>
    </lineage>
</organism>
<evidence type="ECO:0000313" key="3">
    <source>
        <dbReference type="Proteomes" id="UP001279734"/>
    </source>
</evidence>
<sequence length="105" mass="12048">MPGYWLMALVCWHTQQLLCSPAEGCGCWKLEAGGWKQLQASFVVYWLLDAYAQGSWRFFVHRCYEPSDVGTLSCVFCLVLFPILELWNFSFALGLLLNKYVEAVL</sequence>
<dbReference type="EMBL" id="BSYO01000007">
    <property type="protein sequence ID" value="GMH07505.1"/>
    <property type="molecule type" value="Genomic_DNA"/>
</dbReference>
<proteinExistence type="predicted"/>